<accession>A0ABT5N5D2</accession>
<dbReference type="EMBL" id="JAQSIP010000013">
    <property type="protein sequence ID" value="MDD0840866.1"/>
    <property type="molecule type" value="Genomic_DNA"/>
</dbReference>
<proteinExistence type="predicted"/>
<dbReference type="Proteomes" id="UP001528673">
    <property type="component" value="Unassembled WGS sequence"/>
</dbReference>
<evidence type="ECO:0000256" key="1">
    <source>
        <dbReference type="SAM" id="SignalP"/>
    </source>
</evidence>
<protein>
    <submittedName>
        <fullName evidence="2">Uncharacterized protein</fullName>
    </submittedName>
</protein>
<feature type="chain" id="PRO_5046547932" evidence="1">
    <location>
        <begin position="27"/>
        <end position="999"/>
    </location>
</feature>
<comment type="caution">
    <text evidence="2">The sequence shown here is derived from an EMBL/GenBank/DDBJ whole genome shotgun (WGS) entry which is preliminary data.</text>
</comment>
<sequence length="999" mass="108925">MHFIPIFKRRLAAAAAIVTTSLWLSACGGGATSEASTPVCASGTYCSVNLRVDLAGLVATDQRVQLRLLPLSGTADAPVAQQALSCMASQCRTTISQTNLAPGYYRLNALSEQGQFLGSGVFEIGHGDDDGVLNVATILDLESTGYYVASLLTQGQSAFEASEFLTQLNVLTGANSDPVTEMHALGRYFLQQGGQDPAQHAPLVAKLRADVAQGVAPYEDGVLEAADVPATPANVSTGGSSLKLVTGPLGFGASFLFRGFVQSDAFRDDPVQASLHLLKVALGMSTDVKRLFASGGETRNALNKIETRLANQTAVIVGLVDELARFQERYNANQLVGSQNNFYAAIKAIEASSDLLDQLSENHRGCITLSNGASANLVGLSLRAYLDLFVQQPQNDPSGLKRSYNFTCLSDNLAQIYNDQRMSQLRLLHEALTEDTGVASLTAQIAVALKAATVQYPNNALRGRSDAKVRLLSDSYAMYNALLAKHMGDLGRASAIYAHIYDGLFYAREQFPVLRTRLYSGENLTSSLPARFNQAANAQPGTNACHDASGQFFDLSRLDLELQMRCRFEMVMGYRAQQTASIGLLNFNNDRDLLRTLPDGAWRDDCRVKGLNVPDGPVVLDFDGVNLWTLCSADDKVANLPTARRSVARYDQDGGLKYRMVNAEMINCAALRQVKDYAETVWPKALEGKDDAGAVAIACALQNLNVPDAERRSNWAVGHINLARCGVEGSKPARISVQDGVLRCQDQHESQAYWGKYKLRLTASDTSGLLRRQFGNQFGVRTGVIGFSSIAGDRAMLTPGDTSISVADRRGNAFGRSVGGRRDITEEGRAMLFDIDARAYTAANIGDLLIHEMRYHKVIEIPQSAVTQAAFSDRVLSDQEAALIKKRNHPWFPLLVYRHFAMGMGVRYDTVLFLNGNRFFSIYLRCPEYDSGCKMQSPQSNDDNTNRSAQVQLTFGNAERWGPVKLRRYDNNTLQGDVAVPGYRDEFTSTYAYLTVGRN</sequence>
<evidence type="ECO:0000313" key="2">
    <source>
        <dbReference type="EMBL" id="MDD0840866.1"/>
    </source>
</evidence>
<gene>
    <name evidence="2" type="ORF">PSQ40_19985</name>
</gene>
<evidence type="ECO:0000313" key="3">
    <source>
        <dbReference type="Proteomes" id="UP001528673"/>
    </source>
</evidence>
<dbReference type="RefSeq" id="WP_273953650.1">
    <property type="nucleotide sequence ID" value="NZ_JAQSIP010000013.1"/>
</dbReference>
<feature type="signal peptide" evidence="1">
    <location>
        <begin position="1"/>
        <end position="26"/>
    </location>
</feature>
<name>A0ABT5N5D2_9BURK</name>
<organism evidence="2 3">
    <name type="scientific">Curvibacter cyanobacteriorum</name>
    <dbReference type="NCBI Taxonomy" id="3026422"/>
    <lineage>
        <taxon>Bacteria</taxon>
        <taxon>Pseudomonadati</taxon>
        <taxon>Pseudomonadota</taxon>
        <taxon>Betaproteobacteria</taxon>
        <taxon>Burkholderiales</taxon>
        <taxon>Comamonadaceae</taxon>
        <taxon>Curvibacter</taxon>
    </lineage>
</organism>
<reference evidence="2 3" key="1">
    <citation type="submission" date="2023-02" db="EMBL/GenBank/DDBJ databases">
        <title>Bacterial whole genomic sequence of Curvibacter sp. HBC61.</title>
        <authorList>
            <person name="Le V."/>
            <person name="Ko S.-R."/>
            <person name="Ahn C.-Y."/>
            <person name="Oh H.-M."/>
        </authorList>
    </citation>
    <scope>NUCLEOTIDE SEQUENCE [LARGE SCALE GENOMIC DNA]</scope>
    <source>
        <strain evidence="2 3">HBC61</strain>
    </source>
</reference>
<keyword evidence="1" id="KW-0732">Signal</keyword>
<keyword evidence="3" id="KW-1185">Reference proteome</keyword>